<dbReference type="PANTHER" id="PTHR23342">
    <property type="entry name" value="N-ACETYLGLUTAMATE SYNTHASE"/>
    <property type="match status" value="1"/>
</dbReference>
<reference evidence="9" key="1">
    <citation type="submission" date="2023-08" db="EMBL/GenBank/DDBJ databases">
        <title>Isolation and Characterization of Rhodococcus erythropolis MGMM8.</title>
        <authorList>
            <person name="Diabankana R.G.C."/>
            <person name="Afordoanyi D.M."/>
            <person name="Validov S.Z."/>
        </authorList>
    </citation>
    <scope>NUCLEOTIDE SEQUENCE</scope>
    <source>
        <strain evidence="9">MGMM8</strain>
        <plasmid evidence="8">pMGMM8_1</plasmid>
        <plasmid evidence="9">pMGMM8_3</plasmid>
    </source>
</reference>
<dbReference type="InterPro" id="IPR004662">
    <property type="entry name" value="AcgluKinase_fam"/>
</dbReference>
<dbReference type="EMBL" id="CP133191">
    <property type="protein sequence ID" value="WMN03147.1"/>
    <property type="molecule type" value="Genomic_DNA"/>
</dbReference>
<dbReference type="Proteomes" id="UP001230933">
    <property type="component" value="Plasmid pMGMM8_1"/>
</dbReference>
<evidence type="ECO:0000259" key="7">
    <source>
        <dbReference type="Pfam" id="PF00696"/>
    </source>
</evidence>
<organism evidence="9 10">
    <name type="scientific">Rhodococcus erythropolis</name>
    <name type="common">Arthrobacter picolinophilus</name>
    <dbReference type="NCBI Taxonomy" id="1833"/>
    <lineage>
        <taxon>Bacteria</taxon>
        <taxon>Bacillati</taxon>
        <taxon>Actinomycetota</taxon>
        <taxon>Actinomycetes</taxon>
        <taxon>Mycobacteriales</taxon>
        <taxon>Nocardiaceae</taxon>
        <taxon>Rhodococcus</taxon>
        <taxon>Rhodococcus erythropolis group</taxon>
    </lineage>
</organism>
<dbReference type="AlphaFoldDB" id="A0AAX3ZZE4"/>
<evidence type="ECO:0000256" key="4">
    <source>
        <dbReference type="ARBA" id="ARBA00022777"/>
    </source>
</evidence>
<comment type="pathway">
    <text evidence="6">Amino-acid biosynthesis.</text>
</comment>
<dbReference type="InterPro" id="IPR001048">
    <property type="entry name" value="Asp/Glu/Uridylate_kinase"/>
</dbReference>
<dbReference type="RefSeq" id="WP_308372575.1">
    <property type="nucleotide sequence ID" value="NZ_CP133191.1"/>
</dbReference>
<accession>A0AAX3ZZE4</accession>
<dbReference type="Gene3D" id="3.40.1160.10">
    <property type="entry name" value="Acetylglutamate kinase-like"/>
    <property type="match status" value="1"/>
</dbReference>
<dbReference type="GO" id="GO:0006526">
    <property type="term" value="P:L-arginine biosynthetic process"/>
    <property type="evidence" value="ECO:0007669"/>
    <property type="project" value="TreeGrafter"/>
</dbReference>
<keyword evidence="2" id="KW-0808">Transferase</keyword>
<sequence length="282" mass="29376">MTSVAALPIVVKVGGSCVDDLSQEWWNDLACLSTGTESTRLVLVHGWSTPLAAYAASSGRGTTVLRDRFGNQSRLTTDQTIEDIHTVSAALTSRIAGLLGARGVSSTRVIGDNGLLNADHGERYYWEGKTLVEIDNRVGPIRRVDPELLFPSSSARVTIVTPLALDPSGRTVNTDGDRAAAAIAAACRAPVLTLVTNVSHLMVAGKPVHEISREAAAVLRDNNTASGGMRKKLRAADEALAGGVQRVTLGSGLTSSLRDGHAGTSITSAGDRAQIETAAANG</sequence>
<dbReference type="PIRSF" id="PIRSF000728">
    <property type="entry name" value="NAGK"/>
    <property type="match status" value="1"/>
</dbReference>
<dbReference type="GO" id="GO:0005737">
    <property type="term" value="C:cytoplasm"/>
    <property type="evidence" value="ECO:0007669"/>
    <property type="project" value="InterPro"/>
</dbReference>
<keyword evidence="1" id="KW-0028">Amino-acid biosynthesis</keyword>
<name>A0AAX3ZZE4_RHOER</name>
<evidence type="ECO:0000313" key="8">
    <source>
        <dbReference type="EMBL" id="WMN03147.1"/>
    </source>
</evidence>
<keyword evidence="5" id="KW-0067">ATP-binding</keyword>
<geneLocation type="plasmid" evidence="8 10">
    <name>pMGMM8_1</name>
</geneLocation>
<dbReference type="Pfam" id="PF00696">
    <property type="entry name" value="AA_kinase"/>
    <property type="match status" value="1"/>
</dbReference>
<dbReference type="GO" id="GO:0003991">
    <property type="term" value="F:acetylglutamate kinase activity"/>
    <property type="evidence" value="ECO:0007669"/>
    <property type="project" value="TreeGrafter"/>
</dbReference>
<evidence type="ECO:0000256" key="3">
    <source>
        <dbReference type="ARBA" id="ARBA00022741"/>
    </source>
</evidence>
<dbReference type="GO" id="GO:0005524">
    <property type="term" value="F:ATP binding"/>
    <property type="evidence" value="ECO:0007669"/>
    <property type="project" value="UniProtKB-KW"/>
</dbReference>
<keyword evidence="3" id="KW-0547">Nucleotide-binding</keyword>
<geneLocation type="plasmid" evidence="9 10">
    <name>pMGMM8_3</name>
</geneLocation>
<dbReference type="InterPro" id="IPR036393">
    <property type="entry name" value="AceGlu_kinase-like_sf"/>
</dbReference>
<feature type="domain" description="Aspartate/glutamate/uridylate kinase" evidence="7">
    <location>
        <begin position="9"/>
        <end position="248"/>
    </location>
</feature>
<dbReference type="Proteomes" id="UP001230933">
    <property type="component" value="Plasmid pMGMM8_3"/>
</dbReference>
<protein>
    <recommendedName>
        <fullName evidence="7">Aspartate/glutamate/uridylate kinase domain-containing protein</fullName>
    </recommendedName>
</protein>
<evidence type="ECO:0000256" key="6">
    <source>
        <dbReference type="ARBA" id="ARBA00029440"/>
    </source>
</evidence>
<evidence type="ECO:0000256" key="1">
    <source>
        <dbReference type="ARBA" id="ARBA00022605"/>
    </source>
</evidence>
<dbReference type="SUPFAM" id="SSF53633">
    <property type="entry name" value="Carbamate kinase-like"/>
    <property type="match status" value="1"/>
</dbReference>
<dbReference type="EMBL" id="CP133193">
    <property type="protein sequence ID" value="WMN03228.1"/>
    <property type="molecule type" value="Genomic_DNA"/>
</dbReference>
<gene>
    <name evidence="8" type="ORF">QIE55_32610</name>
    <name evidence="9" type="ORF">QIE55_33130</name>
</gene>
<keyword evidence="9" id="KW-0614">Plasmid</keyword>
<evidence type="ECO:0000256" key="2">
    <source>
        <dbReference type="ARBA" id="ARBA00022679"/>
    </source>
</evidence>
<dbReference type="PANTHER" id="PTHR23342:SF20">
    <property type="entry name" value="[LYSW]-AMINOADIPATE KINASE"/>
    <property type="match status" value="1"/>
</dbReference>
<proteinExistence type="predicted"/>
<evidence type="ECO:0000313" key="10">
    <source>
        <dbReference type="Proteomes" id="UP001230933"/>
    </source>
</evidence>
<keyword evidence="4" id="KW-0418">Kinase</keyword>
<evidence type="ECO:0000313" key="9">
    <source>
        <dbReference type="EMBL" id="WMN03228.1"/>
    </source>
</evidence>
<evidence type="ECO:0000256" key="5">
    <source>
        <dbReference type="ARBA" id="ARBA00022840"/>
    </source>
</evidence>